<dbReference type="Proteomes" id="UP000193689">
    <property type="component" value="Unassembled WGS sequence"/>
</dbReference>
<protein>
    <submittedName>
        <fullName evidence="2">Uncharacterized protein</fullName>
    </submittedName>
</protein>
<organism evidence="2 3">
    <name type="scientific">Pseudomassariella vexata</name>
    <dbReference type="NCBI Taxonomy" id="1141098"/>
    <lineage>
        <taxon>Eukaryota</taxon>
        <taxon>Fungi</taxon>
        <taxon>Dikarya</taxon>
        <taxon>Ascomycota</taxon>
        <taxon>Pezizomycotina</taxon>
        <taxon>Sordariomycetes</taxon>
        <taxon>Xylariomycetidae</taxon>
        <taxon>Amphisphaeriales</taxon>
        <taxon>Pseudomassariaceae</taxon>
        <taxon>Pseudomassariella</taxon>
    </lineage>
</organism>
<gene>
    <name evidence="2" type="ORF">BCR38DRAFT_234031</name>
</gene>
<dbReference type="RefSeq" id="XP_040714009.1">
    <property type="nucleotide sequence ID" value="XM_040854339.1"/>
</dbReference>
<evidence type="ECO:0000256" key="1">
    <source>
        <dbReference type="SAM" id="MobiDB-lite"/>
    </source>
</evidence>
<keyword evidence="3" id="KW-1185">Reference proteome</keyword>
<evidence type="ECO:0000313" key="3">
    <source>
        <dbReference type="Proteomes" id="UP000193689"/>
    </source>
</evidence>
<proteinExistence type="predicted"/>
<dbReference type="AlphaFoldDB" id="A0A1Y2DSC6"/>
<name>A0A1Y2DSC6_9PEZI</name>
<feature type="region of interest" description="Disordered" evidence="1">
    <location>
        <begin position="1"/>
        <end position="31"/>
    </location>
</feature>
<dbReference type="GeneID" id="63770551"/>
<comment type="caution">
    <text evidence="2">The sequence shown here is derived from an EMBL/GenBank/DDBJ whole genome shotgun (WGS) entry which is preliminary data.</text>
</comment>
<sequence length="157" mass="17021">MNKSSKCGTGEELPHPSTTSAMRKHGGRSGHTSLPAFLAEQNLASLAQNLGKPVACAQLASTRPWRVVVVSSHASQIVKEDGRVGFSFLKRPQFLHYKNEKFHVLVMQSRGSCPDRLLNFVVHCKAPLLAGQGWAGMSLWGHCGTTSQVVEDELGRG</sequence>
<reference evidence="2 3" key="1">
    <citation type="submission" date="2016-07" db="EMBL/GenBank/DDBJ databases">
        <title>Pervasive Adenine N6-methylation of Active Genes in Fungi.</title>
        <authorList>
            <consortium name="DOE Joint Genome Institute"/>
            <person name="Mondo S.J."/>
            <person name="Dannebaum R.O."/>
            <person name="Kuo R.C."/>
            <person name="Labutti K."/>
            <person name="Haridas S."/>
            <person name="Kuo A."/>
            <person name="Salamov A."/>
            <person name="Ahrendt S.R."/>
            <person name="Lipzen A."/>
            <person name="Sullivan W."/>
            <person name="Andreopoulos W.B."/>
            <person name="Clum A."/>
            <person name="Lindquist E."/>
            <person name="Daum C."/>
            <person name="Ramamoorthy G.K."/>
            <person name="Gryganskyi A."/>
            <person name="Culley D."/>
            <person name="Magnuson J.K."/>
            <person name="James T.Y."/>
            <person name="O'Malley M.A."/>
            <person name="Stajich J.E."/>
            <person name="Spatafora J.W."/>
            <person name="Visel A."/>
            <person name="Grigoriev I.V."/>
        </authorList>
    </citation>
    <scope>NUCLEOTIDE SEQUENCE [LARGE SCALE GENOMIC DNA]</scope>
    <source>
        <strain evidence="2 3">CBS 129021</strain>
    </source>
</reference>
<accession>A0A1Y2DSC6</accession>
<evidence type="ECO:0000313" key="2">
    <source>
        <dbReference type="EMBL" id="ORY62173.1"/>
    </source>
</evidence>
<dbReference type="InParanoid" id="A0A1Y2DSC6"/>
<dbReference type="EMBL" id="MCFJ01000009">
    <property type="protein sequence ID" value="ORY62173.1"/>
    <property type="molecule type" value="Genomic_DNA"/>
</dbReference>